<gene>
    <name evidence="2" type="ORF">MNBD_GAMMA10-1578</name>
</gene>
<name>A0A3B0Y7R5_9ZZZZ</name>
<dbReference type="AlphaFoldDB" id="A0A3B0Y7R5"/>
<dbReference type="SUPFAM" id="SSF55729">
    <property type="entry name" value="Acyl-CoA N-acyltransferases (Nat)"/>
    <property type="match status" value="1"/>
</dbReference>
<proteinExistence type="predicted"/>
<sequence length="143" mass="16429">MKNLRVTLANHYNLPLIKQFYKKHRMRAQAPRGEQIFTATLDNKLVAALRLSPVNQYHLLRSMCVSEELRHRGIGSAFLQAIQTELSQLNCYCFPYSHLQTFYAAAGFVVCDAASEPSQITDKFHRYLNNGKNICLMKHQPQS</sequence>
<evidence type="ECO:0000313" key="2">
    <source>
        <dbReference type="EMBL" id="VAW70229.1"/>
    </source>
</evidence>
<reference evidence="2" key="1">
    <citation type="submission" date="2018-06" db="EMBL/GenBank/DDBJ databases">
        <authorList>
            <person name="Zhirakovskaya E."/>
        </authorList>
    </citation>
    <scope>NUCLEOTIDE SEQUENCE</scope>
</reference>
<protein>
    <recommendedName>
        <fullName evidence="1">N-acetyltransferase domain-containing protein</fullName>
    </recommendedName>
</protein>
<organism evidence="2">
    <name type="scientific">hydrothermal vent metagenome</name>
    <dbReference type="NCBI Taxonomy" id="652676"/>
    <lineage>
        <taxon>unclassified sequences</taxon>
        <taxon>metagenomes</taxon>
        <taxon>ecological metagenomes</taxon>
    </lineage>
</organism>
<feature type="domain" description="N-acetyltransferase" evidence="1">
    <location>
        <begin position="1"/>
        <end position="142"/>
    </location>
</feature>
<dbReference type="EMBL" id="UOFJ01000506">
    <property type="protein sequence ID" value="VAW70229.1"/>
    <property type="molecule type" value="Genomic_DNA"/>
</dbReference>
<dbReference type="CDD" id="cd04301">
    <property type="entry name" value="NAT_SF"/>
    <property type="match status" value="1"/>
</dbReference>
<dbReference type="GO" id="GO:0016747">
    <property type="term" value="F:acyltransferase activity, transferring groups other than amino-acyl groups"/>
    <property type="evidence" value="ECO:0007669"/>
    <property type="project" value="InterPro"/>
</dbReference>
<dbReference type="PROSITE" id="PS51186">
    <property type="entry name" value="GNAT"/>
    <property type="match status" value="1"/>
</dbReference>
<dbReference type="InterPro" id="IPR016181">
    <property type="entry name" value="Acyl_CoA_acyltransferase"/>
</dbReference>
<dbReference type="Pfam" id="PF13508">
    <property type="entry name" value="Acetyltransf_7"/>
    <property type="match status" value="1"/>
</dbReference>
<dbReference type="InterPro" id="IPR000182">
    <property type="entry name" value="GNAT_dom"/>
</dbReference>
<evidence type="ECO:0000259" key="1">
    <source>
        <dbReference type="PROSITE" id="PS51186"/>
    </source>
</evidence>
<dbReference type="Gene3D" id="3.40.630.30">
    <property type="match status" value="1"/>
</dbReference>
<accession>A0A3B0Y7R5</accession>